<dbReference type="RefSeq" id="WP_210510352.1">
    <property type="nucleotide sequence ID" value="NZ_JAFIDN010000002.1"/>
</dbReference>
<dbReference type="AlphaFoldDB" id="A0A8J7S7J7"/>
<name>A0A8J7S7J7_9BACT</name>
<evidence type="ECO:0000313" key="3">
    <source>
        <dbReference type="Proteomes" id="UP000673975"/>
    </source>
</evidence>
<dbReference type="InterPro" id="IPR043519">
    <property type="entry name" value="NT_sf"/>
</dbReference>
<gene>
    <name evidence="2" type="ORF">NATSA_03205</name>
</gene>
<organism evidence="2 3">
    <name type="scientific">Natronogracilivirga saccharolytica</name>
    <dbReference type="NCBI Taxonomy" id="2812953"/>
    <lineage>
        <taxon>Bacteria</taxon>
        <taxon>Pseudomonadati</taxon>
        <taxon>Balneolota</taxon>
        <taxon>Balneolia</taxon>
        <taxon>Balneolales</taxon>
        <taxon>Cyclonatronaceae</taxon>
        <taxon>Natronogracilivirga</taxon>
    </lineage>
</organism>
<evidence type="ECO:0000313" key="2">
    <source>
        <dbReference type="EMBL" id="MBP3191663.1"/>
    </source>
</evidence>
<accession>A0A8J7S7J7</accession>
<keyword evidence="3" id="KW-1185">Reference proteome</keyword>
<dbReference type="EMBL" id="JAFIDN010000002">
    <property type="protein sequence ID" value="MBP3191663.1"/>
    <property type="molecule type" value="Genomic_DNA"/>
</dbReference>
<sequence length="101" mass="11681">MSTRLTKKEKSAIRKLLERHFTAGGVRCYLFGSAVENELRASSDIDLLIISDHDERTRISLFREELEESNITRNVDVVWYKDAPESLLEKATNEGILLWKN</sequence>
<dbReference type="Proteomes" id="UP000673975">
    <property type="component" value="Unassembled WGS sequence"/>
</dbReference>
<evidence type="ECO:0000259" key="1">
    <source>
        <dbReference type="Pfam" id="PF18765"/>
    </source>
</evidence>
<dbReference type="Pfam" id="PF18765">
    <property type="entry name" value="Polbeta"/>
    <property type="match status" value="1"/>
</dbReference>
<reference evidence="2" key="1">
    <citation type="submission" date="2021-02" db="EMBL/GenBank/DDBJ databases">
        <title>Natronogracilivirga saccharolytica gen. nov. sp. nov. a new anaerobic, haloalkiliphilic carbohydrate-fermenting bacterium from soda lake and proposing of Cyclonatronumiaceae fam. nov. in the phylum Balneolaeota.</title>
        <authorList>
            <person name="Zhilina T.N."/>
            <person name="Sorokin D.Y."/>
            <person name="Zavarzina D.G."/>
            <person name="Toshchakov S.V."/>
            <person name="Kublanov I.V."/>
        </authorList>
    </citation>
    <scope>NUCLEOTIDE SEQUENCE</scope>
    <source>
        <strain evidence="2">Z-1702</strain>
    </source>
</reference>
<protein>
    <submittedName>
        <fullName evidence="2">Nucleotidyltransferase domain-containing protein</fullName>
    </submittedName>
</protein>
<proteinExistence type="predicted"/>
<dbReference type="Gene3D" id="3.30.460.10">
    <property type="entry name" value="Beta Polymerase, domain 2"/>
    <property type="match status" value="1"/>
</dbReference>
<dbReference type="SUPFAM" id="SSF81301">
    <property type="entry name" value="Nucleotidyltransferase"/>
    <property type="match status" value="1"/>
</dbReference>
<dbReference type="InterPro" id="IPR041633">
    <property type="entry name" value="Polbeta"/>
</dbReference>
<dbReference type="CDD" id="cd05403">
    <property type="entry name" value="NT_KNTase_like"/>
    <property type="match status" value="1"/>
</dbReference>
<feature type="domain" description="Polymerase beta nucleotidyltransferase" evidence="1">
    <location>
        <begin position="27"/>
        <end position="100"/>
    </location>
</feature>
<comment type="caution">
    <text evidence="2">The sequence shown here is derived from an EMBL/GenBank/DDBJ whole genome shotgun (WGS) entry which is preliminary data.</text>
</comment>